<dbReference type="SUPFAM" id="SSF50978">
    <property type="entry name" value="WD40 repeat-like"/>
    <property type="match status" value="1"/>
</dbReference>
<dbReference type="OrthoDB" id="27537at2759"/>
<evidence type="ECO:0000256" key="1">
    <source>
        <dbReference type="SAM" id="MobiDB-lite"/>
    </source>
</evidence>
<protein>
    <submittedName>
        <fullName evidence="4">WD_REPEATS_REGION domain-containing protein</fullName>
    </submittedName>
</protein>
<dbReference type="Gene3D" id="2.130.10.10">
    <property type="entry name" value="YVTN repeat-like/Quinoprotein amine dehydrogenase"/>
    <property type="match status" value="1"/>
</dbReference>
<organism evidence="4">
    <name type="scientific">Echinostoma caproni</name>
    <dbReference type="NCBI Taxonomy" id="27848"/>
    <lineage>
        <taxon>Eukaryota</taxon>
        <taxon>Metazoa</taxon>
        <taxon>Spiralia</taxon>
        <taxon>Lophotrochozoa</taxon>
        <taxon>Platyhelminthes</taxon>
        <taxon>Trematoda</taxon>
        <taxon>Digenea</taxon>
        <taxon>Plagiorchiida</taxon>
        <taxon>Echinostomata</taxon>
        <taxon>Echinostomatoidea</taxon>
        <taxon>Echinostomatidae</taxon>
        <taxon>Echinostoma</taxon>
    </lineage>
</organism>
<dbReference type="Proteomes" id="UP000272942">
    <property type="component" value="Unassembled WGS sequence"/>
</dbReference>
<dbReference type="EMBL" id="UZAN01051510">
    <property type="protein sequence ID" value="VDP88950.1"/>
    <property type="molecule type" value="Genomic_DNA"/>
</dbReference>
<reference evidence="2 3" key="2">
    <citation type="submission" date="2018-11" db="EMBL/GenBank/DDBJ databases">
        <authorList>
            <consortium name="Pathogen Informatics"/>
        </authorList>
    </citation>
    <scope>NUCLEOTIDE SEQUENCE [LARGE SCALE GENOMIC DNA]</scope>
    <source>
        <strain evidence="2 3">Egypt</strain>
    </source>
</reference>
<accession>A0A183AXU7</accession>
<feature type="compositionally biased region" description="Low complexity" evidence="1">
    <location>
        <begin position="70"/>
        <end position="80"/>
    </location>
</feature>
<feature type="compositionally biased region" description="Low complexity" evidence="1">
    <location>
        <begin position="88"/>
        <end position="101"/>
    </location>
</feature>
<dbReference type="AlphaFoldDB" id="A0A183AXU7"/>
<dbReference type="WBParaSite" id="ECPE_0001181701-mRNA-1">
    <property type="protein sequence ID" value="ECPE_0001181701-mRNA-1"/>
    <property type="gene ID" value="ECPE_0001181701"/>
</dbReference>
<keyword evidence="3" id="KW-1185">Reference proteome</keyword>
<sequence length="249" mass="26536">MSTNAMETGTSDALVAVGMGSGGIVKLYDLNARSKGCVIQCTLPTASGSVESCSFVQSYCQQNVEETGASSNPSSTQSSPPGSPPSLPQRGSETSRASSGSATTAFGEFGLAAGGQNGEVAFWDIRYPKRCLLQLTHEKSAVVQIRLLSDPFSQSERTVTMVVGHSDGRVLLYRMGPGLWFTETEQPDTNGRSPVQWSTLELTGINCEPVRGLSTVVKSDKTRGLCVWTASRSGVFRFYGPLASRRAFE</sequence>
<evidence type="ECO:0000313" key="2">
    <source>
        <dbReference type="EMBL" id="VDP88950.1"/>
    </source>
</evidence>
<name>A0A183AXU7_9TREM</name>
<dbReference type="InterPro" id="IPR015943">
    <property type="entry name" value="WD40/YVTN_repeat-like_dom_sf"/>
</dbReference>
<evidence type="ECO:0000313" key="4">
    <source>
        <dbReference type="WBParaSite" id="ECPE_0001181701-mRNA-1"/>
    </source>
</evidence>
<reference evidence="4" key="1">
    <citation type="submission" date="2016-06" db="UniProtKB">
        <authorList>
            <consortium name="WormBaseParasite"/>
        </authorList>
    </citation>
    <scope>IDENTIFICATION</scope>
</reference>
<feature type="region of interest" description="Disordered" evidence="1">
    <location>
        <begin position="66"/>
        <end position="101"/>
    </location>
</feature>
<gene>
    <name evidence="2" type="ORF">ECPE_LOCUS11782</name>
</gene>
<proteinExistence type="predicted"/>
<dbReference type="InterPro" id="IPR036322">
    <property type="entry name" value="WD40_repeat_dom_sf"/>
</dbReference>
<evidence type="ECO:0000313" key="3">
    <source>
        <dbReference type="Proteomes" id="UP000272942"/>
    </source>
</evidence>